<gene>
    <name evidence="1" type="ORF">UX45_C0028G0006</name>
</gene>
<proteinExistence type="predicted"/>
<evidence type="ECO:0000313" key="1">
    <source>
        <dbReference type="EMBL" id="KKU31425.1"/>
    </source>
</evidence>
<dbReference type="AlphaFoldDB" id="A0A0G1SDQ5"/>
<dbReference type="InterPro" id="IPR007391">
    <property type="entry name" value="Vancomycin_resist_VanW"/>
</dbReference>
<protein>
    <submittedName>
        <fullName evidence="1">VanW family protein</fullName>
    </submittedName>
</protein>
<accession>A0A0G1SDQ5</accession>
<name>A0A0G1SDQ5_9BACT</name>
<organism evidence="1 2">
    <name type="scientific">Candidatus Uhrbacteria bacterium GW2011_GWF2_46_218</name>
    <dbReference type="NCBI Taxonomy" id="1619001"/>
    <lineage>
        <taxon>Bacteria</taxon>
        <taxon>Candidatus Uhriibacteriota</taxon>
    </lineage>
</organism>
<dbReference type="Proteomes" id="UP000034705">
    <property type="component" value="Unassembled WGS sequence"/>
</dbReference>
<dbReference type="Pfam" id="PF04294">
    <property type="entry name" value="VanW"/>
    <property type="match status" value="1"/>
</dbReference>
<dbReference type="PANTHER" id="PTHR35788:SF1">
    <property type="entry name" value="EXPORTED PROTEIN"/>
    <property type="match status" value="1"/>
</dbReference>
<reference evidence="1 2" key="1">
    <citation type="journal article" date="2015" name="Nature">
        <title>rRNA introns, odd ribosomes, and small enigmatic genomes across a large radiation of phyla.</title>
        <authorList>
            <person name="Brown C.T."/>
            <person name="Hug L.A."/>
            <person name="Thomas B.C."/>
            <person name="Sharon I."/>
            <person name="Castelle C.J."/>
            <person name="Singh A."/>
            <person name="Wilkins M.J."/>
            <person name="Williams K.H."/>
            <person name="Banfield J.F."/>
        </authorList>
    </citation>
    <scope>NUCLEOTIDE SEQUENCE [LARGE SCALE GENOMIC DNA]</scope>
</reference>
<comment type="caution">
    <text evidence="1">The sequence shown here is derived from an EMBL/GenBank/DDBJ whole genome shotgun (WGS) entry which is preliminary data.</text>
</comment>
<dbReference type="InterPro" id="IPR052913">
    <property type="entry name" value="Glycopeptide_resist_protein"/>
</dbReference>
<dbReference type="EMBL" id="LCMG01000028">
    <property type="protein sequence ID" value="KKU31425.1"/>
    <property type="molecule type" value="Genomic_DNA"/>
</dbReference>
<sequence>MKTVLIVSMVLAGCGVALFGWAQTYQGRLGPQVWIGGRFVGGLSFKEAQESTQQVVDHFLVNGVVVRANGEERTLTLATLVGTDMVERASFDVDTALLQAQINRHTSWFANPFLLVWNIFFPVRVSLPVTIQEELLLQDVRNLFPEIELEASEPTFVFILQNNEWTGEVVSGKSGNEINRQKFLDQLRDHLTSFDTLPVILDVRYVDPTISVTQAQAQMNQALLWLTQAPLTFRVTRGDLTETIVLEQEDLKTMIIPSLLETPTISKEAFDLWTEMAAASFEQQAVNAKFIIENGRVIEFVSNTPGYLVDHDFTYQNLLAFFQEEVLGEIEMVFIQTQPEISVSEVNDMGIAEKLGVGTSSYRGSPYNRILNITNGVRLLNGVLIAPDQTFSLLDALRPFDYDHGYYSELVIKGDKIEPEMGGGLCQIGTTTFRAALNTGLPIVERSNHSLVVSYYNDPQNGNPGTDATIYDPAPDLKFTNDTGYFILFQAEMNTQTQQLVFTFWGASDGRQASYSAPIVSSWIPVGETQKIETLDLEPGEEKCQSAHIGANASFVYTVRKSDGTIEERTFESHYRPLPEICLIGVEELTPIMEEGAKEESTIPLEDAEVLEEVLTP</sequence>
<evidence type="ECO:0000313" key="2">
    <source>
        <dbReference type="Proteomes" id="UP000034705"/>
    </source>
</evidence>
<dbReference type="PANTHER" id="PTHR35788">
    <property type="entry name" value="EXPORTED PROTEIN-RELATED"/>
    <property type="match status" value="1"/>
</dbReference>